<sequence>MNHHIWRGALILSIAAMIVKVLSAVYRLPYQNLAGDVGFYVYQQIYPFYSLAVVMGGTSFPVLISKLMAEHSADNSKGQRQVFVNASMAVGGLSFLIFIILFGGAEFIARVMADPLLAAPIRTISFIYLFVPFLAVLRGYFQGSLYNMTPTAASQVGEQALRVGLILGLSFILFYRSGTPYQFGTAAAFGSMIAPIASISILCFFFFRRKNKIKVKQTHSSKRFGHVKVDVPFIKRLLKEGIAFTLTSLTLISFQFIDSLTLVPLLKHFHWGHAKVLEGVYDRSFPLIQIGVTVAGALTASIVPAVAKIREESPGDDLIDQIKFSLRVCIIFGLAAALGLALISGETNHMLFEDTKGTLAMFYMSFNLLWIIIVVPSAGILQGGKSIWQPVAYLLAALVVKVCLNTVLVPRLGITGSAVATSLSMGLVACLNLNQVKKVYRISLFTLKDKWKLILSLLVMTCSIIIWKMVFAVLHFDEVSRMNAAVVALTSVFIGGGAFFMLIIKLNFFKDDELRHLPIVEKWLNKSKKVRVKE</sequence>
<evidence type="ECO:0000256" key="1">
    <source>
        <dbReference type="ARBA" id="ARBA00004651"/>
    </source>
</evidence>
<dbReference type="RefSeq" id="WP_380968507.1">
    <property type="nucleotide sequence ID" value="NZ_JBHTCO010000038.1"/>
</dbReference>
<evidence type="ECO:0000256" key="2">
    <source>
        <dbReference type="ARBA" id="ARBA00022475"/>
    </source>
</evidence>
<evidence type="ECO:0000256" key="5">
    <source>
        <dbReference type="ARBA" id="ARBA00023136"/>
    </source>
</evidence>
<evidence type="ECO:0000256" key="6">
    <source>
        <dbReference type="SAM" id="Phobius"/>
    </source>
</evidence>
<dbReference type="InterPro" id="IPR024923">
    <property type="entry name" value="PG_synth_SpoVB"/>
</dbReference>
<keyword evidence="8" id="KW-1185">Reference proteome</keyword>
<evidence type="ECO:0000313" key="7">
    <source>
        <dbReference type="EMBL" id="MFC7394735.1"/>
    </source>
</evidence>
<feature type="transmembrane region" description="Helical" evidence="6">
    <location>
        <begin position="357"/>
        <end position="379"/>
    </location>
</feature>
<gene>
    <name evidence="7" type="ORF">ACFQRG_17570</name>
</gene>
<dbReference type="PANTHER" id="PTHR30250">
    <property type="entry name" value="PST FAMILY PREDICTED COLANIC ACID TRANSPORTER"/>
    <property type="match status" value="1"/>
</dbReference>
<feature type="transmembrane region" description="Helical" evidence="6">
    <location>
        <begin position="117"/>
        <end position="140"/>
    </location>
</feature>
<keyword evidence="5 6" id="KW-0472">Membrane</keyword>
<name>A0ABW2Q192_9BACL</name>
<dbReference type="PANTHER" id="PTHR30250:SF29">
    <property type="entry name" value="POLYSACCHARIDE BIOSYNTHESIS PROTEIN C-TERMINAL DOMAIN-CONTAINING PROTEIN"/>
    <property type="match status" value="1"/>
</dbReference>
<reference evidence="8" key="1">
    <citation type="journal article" date="2019" name="Int. J. Syst. Evol. Microbiol.">
        <title>The Global Catalogue of Microorganisms (GCM) 10K type strain sequencing project: providing services to taxonomists for standard genome sequencing and annotation.</title>
        <authorList>
            <consortium name="The Broad Institute Genomics Platform"/>
            <consortium name="The Broad Institute Genome Sequencing Center for Infectious Disease"/>
            <person name="Wu L."/>
            <person name="Ma J."/>
        </authorList>
    </citation>
    <scope>NUCLEOTIDE SEQUENCE [LARGE SCALE GENOMIC DNA]</scope>
    <source>
        <strain evidence="8">CGMCC 1.16305</strain>
    </source>
</reference>
<feature type="transmembrane region" description="Helical" evidence="6">
    <location>
        <begin position="183"/>
        <end position="207"/>
    </location>
</feature>
<evidence type="ECO:0000256" key="4">
    <source>
        <dbReference type="ARBA" id="ARBA00022989"/>
    </source>
</evidence>
<feature type="transmembrane region" description="Helical" evidence="6">
    <location>
        <begin position="286"/>
        <end position="307"/>
    </location>
</feature>
<feature type="transmembrane region" description="Helical" evidence="6">
    <location>
        <begin position="414"/>
        <end position="433"/>
    </location>
</feature>
<dbReference type="Pfam" id="PF01943">
    <property type="entry name" value="Polysacc_synt"/>
    <property type="match status" value="1"/>
</dbReference>
<dbReference type="InterPro" id="IPR050833">
    <property type="entry name" value="Poly_Biosynth_Transport"/>
</dbReference>
<keyword evidence="4 6" id="KW-1133">Transmembrane helix</keyword>
<organism evidence="7 8">
    <name type="scientific">Scopulibacillus cellulosilyticus</name>
    <dbReference type="NCBI Taxonomy" id="2665665"/>
    <lineage>
        <taxon>Bacteria</taxon>
        <taxon>Bacillati</taxon>
        <taxon>Bacillota</taxon>
        <taxon>Bacilli</taxon>
        <taxon>Bacillales</taxon>
        <taxon>Sporolactobacillaceae</taxon>
        <taxon>Scopulibacillus</taxon>
    </lineage>
</organism>
<dbReference type="Proteomes" id="UP001596505">
    <property type="component" value="Unassembled WGS sequence"/>
</dbReference>
<comment type="subcellular location">
    <subcellularLocation>
        <location evidence="1">Cell membrane</location>
        <topology evidence="1">Multi-pass membrane protein</topology>
    </subcellularLocation>
</comment>
<feature type="transmembrane region" description="Helical" evidence="6">
    <location>
        <begin position="328"/>
        <end position="345"/>
    </location>
</feature>
<dbReference type="PIRSF" id="PIRSF038958">
    <property type="entry name" value="PG_synth_SpoVB"/>
    <property type="match status" value="1"/>
</dbReference>
<keyword evidence="3 6" id="KW-0812">Transmembrane</keyword>
<feature type="transmembrane region" description="Helical" evidence="6">
    <location>
        <begin position="482"/>
        <end position="504"/>
    </location>
</feature>
<evidence type="ECO:0000313" key="8">
    <source>
        <dbReference type="Proteomes" id="UP001596505"/>
    </source>
</evidence>
<feature type="transmembrane region" description="Helical" evidence="6">
    <location>
        <begin position="160"/>
        <end position="177"/>
    </location>
</feature>
<feature type="transmembrane region" description="Helical" evidence="6">
    <location>
        <begin position="81"/>
        <end position="105"/>
    </location>
</feature>
<comment type="caution">
    <text evidence="7">The sequence shown here is derived from an EMBL/GenBank/DDBJ whole genome shotgun (WGS) entry which is preliminary data.</text>
</comment>
<feature type="transmembrane region" description="Helical" evidence="6">
    <location>
        <begin position="47"/>
        <end position="69"/>
    </location>
</feature>
<dbReference type="EMBL" id="JBHTCO010000038">
    <property type="protein sequence ID" value="MFC7394735.1"/>
    <property type="molecule type" value="Genomic_DNA"/>
</dbReference>
<accession>A0ABW2Q192</accession>
<feature type="transmembrane region" description="Helical" evidence="6">
    <location>
        <begin position="391"/>
        <end position="408"/>
    </location>
</feature>
<proteinExistence type="predicted"/>
<dbReference type="CDD" id="cd13124">
    <property type="entry name" value="MATE_SpoVB_like"/>
    <property type="match status" value="1"/>
</dbReference>
<feature type="transmembrane region" description="Helical" evidence="6">
    <location>
        <begin position="242"/>
        <end position="266"/>
    </location>
</feature>
<evidence type="ECO:0000256" key="3">
    <source>
        <dbReference type="ARBA" id="ARBA00022692"/>
    </source>
</evidence>
<protein>
    <submittedName>
        <fullName evidence="7">Oligosaccharide flippase family protein</fullName>
    </submittedName>
</protein>
<feature type="transmembrane region" description="Helical" evidence="6">
    <location>
        <begin position="453"/>
        <end position="476"/>
    </location>
</feature>
<keyword evidence="2" id="KW-1003">Cell membrane</keyword>
<dbReference type="InterPro" id="IPR002797">
    <property type="entry name" value="Polysacc_synth"/>
</dbReference>